<dbReference type="InterPro" id="IPR003961">
    <property type="entry name" value="FN3_dom"/>
</dbReference>
<feature type="domain" description="Fibronectin type-III" evidence="2">
    <location>
        <begin position="407"/>
        <end position="501"/>
    </location>
</feature>
<protein>
    <recommendedName>
        <fullName evidence="6">Peptidase S74 domain-containing protein</fullName>
    </recommendedName>
</protein>
<dbReference type="Gene3D" id="2.60.40.10">
    <property type="entry name" value="Immunoglobulins"/>
    <property type="match status" value="1"/>
</dbReference>
<sequence>MTELYIFSQREKPLTILSEDTGLVSAPYRIEVNSVPDKPFSFTVEADHENAVYVKEENKVVFKDHEGDWRLMVIREIDDSDSAEGPETTATCEPVFLAELTDHIVVDRRFVEKTANVALDAALIGTRWIGEVLVELGLATTNFYYLSSVEAIWNILSTWGGEAKDVVDFDERTNEIKACKIQLLQRRGYEHGQRFEINHNTTEIGRTILSYPKTALYGRGSSLPIEDDEGDHTGGFTRYIDFADVEWSISKGHPVNKPKGQIWVGDPKDIPILGYEDENGNMKHRFGIYSNQQYEDPEELLWATWNNLQIIKKPEVNYRLAAELFDEEVFLGDTSVAIDRRFARPIEIQARIIAMEYDILDIDGTMVVEMGQFLDLDDNRLEELKEEVEKLRDRPQQVTEGSFPDIKPTIPINVEAISGYESIQLYWDYDSSIYVKHYEVYGSQIKDFIPDTQHLLWRGNTSGYLHKAETNQIWYFRVRAVNQHGTPSDWSVQVNAPTRRIIDDENLFGPEGAEKLRELSEMHDTLGDSVIRKDMIRQDVYDQIQADSKQYTDSEITATEVSLMSELANKAGFDYVDGKIYLVNEELFNKVDNGVYQNKILQIDNSLDGLSLRAQNVEANVDTLTNEVDSAVIQIANVDIKANQISQNVSSLTQTVNEQGTALSRAESSLDLLSDEIELKTQQIDILGDRMTQSESSIRLLSDDIELKVDQDGIIGAINIQPGTVKIQARLLDVGDFTNLIDNGTFEDDVINQMPKGWINDNSDITTIRVVDQTSWSGHNGSGKCLGLWASDIRNVDAQQERIITVREGDELYFELDYRFNNLAGSGSLSYGVRTYDLQKQPLGWTTVAYTTTKTYGWTKMTGSYKVPAGVGYIRLRVSFTNNGETTNRAWVDNLVVRRKNNAALIVDGSINANLMAANSITAQNGALANASITRAKLQDAIIGTAQIDNLAVTAAKIASVNADKITVGALRGIDVYGAKFRSSDGLTNLEIIGGNVRLTQSNGQYVNVNPDGLFGYNSSGSQRFRVDKLLVTSAALGTSNSNVYLAPDANNEARVVDVNSIPSDGAAENYTYRPIRALGYRFKPGLHGYIGVDTDREVRITSLGLRQDDGSVIYRSLRAAGIYADHISINNTATGANLYARPATDGELRVTRVDTTDDYRPVRASGFLGTYIDRSTHADGSHIYVRPAGDPGEVRVTVRGTTDTWRPLRASGFYGNHISINGNTNGVHLYLRPSSTGLVRVTAAGTTDSWRGVEAAGFDNRSLEKYKQDIKPWDESAIEIVRNSKVYEYFLKDDIEQGIYKKKYGFVIGEGYNTPNEILSSSAESVDLYVRGNVNWKATQELISITDSHQDDINWLKIENQHLRQKVAKLEEKISAA</sequence>
<evidence type="ECO:0000256" key="1">
    <source>
        <dbReference type="SAM" id="Coils"/>
    </source>
</evidence>
<evidence type="ECO:0008006" key="6">
    <source>
        <dbReference type="Google" id="ProtNLM"/>
    </source>
</evidence>
<dbReference type="Gene3D" id="2.60.120.260">
    <property type="entry name" value="Galactose-binding domain-like"/>
    <property type="match status" value="1"/>
</dbReference>
<dbReference type="Proteomes" id="UP000215137">
    <property type="component" value="Chromosome"/>
</dbReference>
<accession>A0A248THG7</accession>
<dbReference type="OrthoDB" id="2240714at2"/>
<dbReference type="KEGG" id="bko:CKF48_09700"/>
<dbReference type="SUPFAM" id="SSF49265">
    <property type="entry name" value="Fibronectin type III"/>
    <property type="match status" value="1"/>
</dbReference>
<dbReference type="EMBL" id="CP022983">
    <property type="protein sequence ID" value="ASV67569.1"/>
    <property type="molecule type" value="Genomic_DNA"/>
</dbReference>
<feature type="coiled-coil region" evidence="1">
    <location>
        <begin position="607"/>
        <end position="634"/>
    </location>
</feature>
<name>A0A248THG7_9BACI</name>
<proteinExistence type="predicted"/>
<dbReference type="PROSITE" id="PS50853">
    <property type="entry name" value="FN3"/>
    <property type="match status" value="1"/>
</dbReference>
<keyword evidence="1" id="KW-0175">Coiled coil</keyword>
<dbReference type="InterPro" id="IPR036116">
    <property type="entry name" value="FN3_sf"/>
</dbReference>
<evidence type="ECO:0000313" key="5">
    <source>
        <dbReference type="Proteomes" id="UP000215137"/>
    </source>
</evidence>
<keyword evidence="5" id="KW-1185">Reference proteome</keyword>
<dbReference type="InterPro" id="IPR013783">
    <property type="entry name" value="Ig-like_fold"/>
</dbReference>
<organism evidence="4 5">
    <name type="scientific">Cytobacillus kochii</name>
    <dbReference type="NCBI Taxonomy" id="859143"/>
    <lineage>
        <taxon>Bacteria</taxon>
        <taxon>Bacillati</taxon>
        <taxon>Bacillota</taxon>
        <taxon>Bacilli</taxon>
        <taxon>Bacillales</taxon>
        <taxon>Bacillaceae</taxon>
        <taxon>Cytobacillus</taxon>
    </lineage>
</organism>
<dbReference type="PROSITE" id="PS51688">
    <property type="entry name" value="ICA"/>
    <property type="match status" value="1"/>
</dbReference>
<reference evidence="4 5" key="1">
    <citation type="submission" date="2017-08" db="EMBL/GenBank/DDBJ databases">
        <title>Complete Genome Sequence of Bacillus kochii Oregon-R-modENCODE STRAIN BDGP4, isolated from Drosophila melanogaster gut.</title>
        <authorList>
            <person name="Wan K.H."/>
            <person name="Yu C."/>
            <person name="Park S."/>
            <person name="Hammonds A.S."/>
            <person name="Booth B.W."/>
            <person name="Celniker S.E."/>
        </authorList>
    </citation>
    <scope>NUCLEOTIDE SEQUENCE [LARGE SCALE GENOMIC DNA]</scope>
    <source>
        <strain evidence="4 5">BDGP4</strain>
    </source>
</reference>
<evidence type="ECO:0000259" key="3">
    <source>
        <dbReference type="PROSITE" id="PS51688"/>
    </source>
</evidence>
<dbReference type="InterPro" id="IPR030392">
    <property type="entry name" value="S74_ICA"/>
</dbReference>
<dbReference type="RefSeq" id="WP_095371143.1">
    <property type="nucleotide sequence ID" value="NZ_CP022983.1"/>
</dbReference>
<evidence type="ECO:0000259" key="2">
    <source>
        <dbReference type="PROSITE" id="PS50853"/>
    </source>
</evidence>
<evidence type="ECO:0000313" key="4">
    <source>
        <dbReference type="EMBL" id="ASV67569.1"/>
    </source>
</evidence>
<feature type="domain" description="Peptidase S74" evidence="3">
    <location>
        <begin position="1263"/>
        <end position="1375"/>
    </location>
</feature>
<gene>
    <name evidence="4" type="ORF">CKF48_09700</name>
</gene>